<dbReference type="Gene3D" id="3.40.50.2300">
    <property type="match status" value="1"/>
</dbReference>
<dbReference type="Pfam" id="PF00072">
    <property type="entry name" value="Response_reg"/>
    <property type="match status" value="1"/>
</dbReference>
<dbReference type="GO" id="GO:0000160">
    <property type="term" value="P:phosphorelay signal transduction system"/>
    <property type="evidence" value="ECO:0007669"/>
    <property type="project" value="InterPro"/>
</dbReference>
<dbReference type="EMBL" id="CP170721">
    <property type="protein sequence ID" value="XIA19852.1"/>
    <property type="molecule type" value="Genomic_DNA"/>
</dbReference>
<dbReference type="InterPro" id="IPR001789">
    <property type="entry name" value="Sig_transdc_resp-reg_receiver"/>
</dbReference>
<feature type="domain" description="Response regulatory" evidence="3">
    <location>
        <begin position="5"/>
        <end position="118"/>
    </location>
</feature>
<evidence type="ECO:0000259" key="3">
    <source>
        <dbReference type="PROSITE" id="PS50110"/>
    </source>
</evidence>
<feature type="modified residue" description="4-aspartylphosphate" evidence="2">
    <location>
        <position position="55"/>
    </location>
</feature>
<dbReference type="InterPro" id="IPR050595">
    <property type="entry name" value="Bact_response_regulator"/>
</dbReference>
<gene>
    <name evidence="4" type="ORF">ACFYG5_06910</name>
</gene>
<reference evidence="4" key="1">
    <citation type="submission" date="2024-10" db="EMBL/GenBank/DDBJ databases">
        <authorList>
            <person name="Lesea H.P."/>
            <person name="Kuehl J.V."/>
            <person name="Chandonia J.-M."/>
        </authorList>
    </citation>
    <scope>NUCLEOTIDE SEQUENCE</scope>
    <source>
        <strain evidence="4">FW102-FHT14D07</strain>
    </source>
</reference>
<accession>A0AB74UUC1</accession>
<evidence type="ECO:0000256" key="1">
    <source>
        <dbReference type="ARBA" id="ARBA00022553"/>
    </source>
</evidence>
<dbReference type="RefSeq" id="WP_395118500.1">
    <property type="nucleotide sequence ID" value="NZ_CP170721.1"/>
</dbReference>
<keyword evidence="1 2" id="KW-0597">Phosphoprotein</keyword>
<dbReference type="AlphaFoldDB" id="A0AB74UUC1"/>
<dbReference type="SUPFAM" id="SSF52172">
    <property type="entry name" value="CheY-like"/>
    <property type="match status" value="1"/>
</dbReference>
<evidence type="ECO:0000313" key="4">
    <source>
        <dbReference type="EMBL" id="XIA19852.1"/>
    </source>
</evidence>
<dbReference type="PANTHER" id="PTHR44591:SF3">
    <property type="entry name" value="RESPONSE REGULATORY DOMAIN-CONTAINING PROTEIN"/>
    <property type="match status" value="1"/>
</dbReference>
<name>A0AB74UUC1_9GAMM</name>
<dbReference type="InterPro" id="IPR011006">
    <property type="entry name" value="CheY-like_superfamily"/>
</dbReference>
<sequence length="122" mass="13222">MFPKRVLLVEDDPDTREITALLLQHAGYTVIVAHDIASGVAESEARQDFGVIVTDMYLGRGQTGISLIRSLRDSGSRTPIVLTSAHEEASIAARDMKVLFLPKPYGRQALLSVVAMARVCGV</sequence>
<dbReference type="PROSITE" id="PS50110">
    <property type="entry name" value="RESPONSE_REGULATORY"/>
    <property type="match status" value="1"/>
</dbReference>
<protein>
    <submittedName>
        <fullName evidence="4">Response regulator</fullName>
    </submittedName>
</protein>
<dbReference type="CDD" id="cd00156">
    <property type="entry name" value="REC"/>
    <property type="match status" value="1"/>
</dbReference>
<evidence type="ECO:0000256" key="2">
    <source>
        <dbReference type="PROSITE-ProRule" id="PRU00169"/>
    </source>
</evidence>
<dbReference type="SMART" id="SM00448">
    <property type="entry name" value="REC"/>
    <property type="match status" value="1"/>
</dbReference>
<dbReference type="PANTHER" id="PTHR44591">
    <property type="entry name" value="STRESS RESPONSE REGULATOR PROTEIN 1"/>
    <property type="match status" value="1"/>
</dbReference>
<organism evidence="4">
    <name type="scientific">Rhodanobacter sp. FW102-FHT14D07</name>
    <dbReference type="NCBI Taxonomy" id="3351462"/>
    <lineage>
        <taxon>Bacteria</taxon>
        <taxon>Pseudomonadati</taxon>
        <taxon>Pseudomonadota</taxon>
        <taxon>Gammaproteobacteria</taxon>
        <taxon>Lysobacterales</taxon>
        <taxon>Rhodanobacteraceae</taxon>
        <taxon>Rhodanobacter</taxon>
    </lineage>
</organism>
<proteinExistence type="predicted"/>